<evidence type="ECO:0000313" key="3">
    <source>
        <dbReference type="Proteomes" id="UP000756346"/>
    </source>
</evidence>
<reference evidence="2" key="1">
    <citation type="journal article" date="2021" name="Nat. Commun.">
        <title>Genetic determinants of endophytism in the Arabidopsis root mycobiome.</title>
        <authorList>
            <person name="Mesny F."/>
            <person name="Miyauchi S."/>
            <person name="Thiergart T."/>
            <person name="Pickel B."/>
            <person name="Atanasova L."/>
            <person name="Karlsson M."/>
            <person name="Huettel B."/>
            <person name="Barry K.W."/>
            <person name="Haridas S."/>
            <person name="Chen C."/>
            <person name="Bauer D."/>
            <person name="Andreopoulos W."/>
            <person name="Pangilinan J."/>
            <person name="LaButti K."/>
            <person name="Riley R."/>
            <person name="Lipzen A."/>
            <person name="Clum A."/>
            <person name="Drula E."/>
            <person name="Henrissat B."/>
            <person name="Kohler A."/>
            <person name="Grigoriev I.V."/>
            <person name="Martin F.M."/>
            <person name="Hacquard S."/>
        </authorList>
    </citation>
    <scope>NUCLEOTIDE SEQUENCE</scope>
    <source>
        <strain evidence="2">MPI-CAGE-CH-0230</strain>
    </source>
</reference>
<dbReference type="GeneID" id="70192747"/>
<sequence>MHRPQVVLPAYRVLSTSNTVHKARWIVLGYIAEVAARVKALEKQDAKFKDNDVHRSSSQHHTAPIPGINVASHVGLGCMKPVMGPGTPEVGARPSFHNSRALGSVFVCLSLHGRSMRAEDLVMVDSCPLSRCDALRWQDCWSCQTRFCVALSLRV</sequence>
<dbReference type="Proteomes" id="UP000756346">
    <property type="component" value="Unassembled WGS sequence"/>
</dbReference>
<dbReference type="EMBL" id="JAGTJQ010000002">
    <property type="protein sequence ID" value="KAH7037570.1"/>
    <property type="molecule type" value="Genomic_DNA"/>
</dbReference>
<feature type="region of interest" description="Disordered" evidence="1">
    <location>
        <begin position="48"/>
        <end position="67"/>
    </location>
</feature>
<organism evidence="2 3">
    <name type="scientific">Microdochium trichocladiopsis</name>
    <dbReference type="NCBI Taxonomy" id="1682393"/>
    <lineage>
        <taxon>Eukaryota</taxon>
        <taxon>Fungi</taxon>
        <taxon>Dikarya</taxon>
        <taxon>Ascomycota</taxon>
        <taxon>Pezizomycotina</taxon>
        <taxon>Sordariomycetes</taxon>
        <taxon>Xylariomycetidae</taxon>
        <taxon>Xylariales</taxon>
        <taxon>Microdochiaceae</taxon>
        <taxon>Microdochium</taxon>
    </lineage>
</organism>
<comment type="caution">
    <text evidence="2">The sequence shown here is derived from an EMBL/GenBank/DDBJ whole genome shotgun (WGS) entry which is preliminary data.</text>
</comment>
<evidence type="ECO:0000256" key="1">
    <source>
        <dbReference type="SAM" id="MobiDB-lite"/>
    </source>
</evidence>
<proteinExistence type="predicted"/>
<accession>A0A9P9BS61</accession>
<dbReference type="RefSeq" id="XP_046016691.1">
    <property type="nucleotide sequence ID" value="XM_046163201.1"/>
</dbReference>
<evidence type="ECO:0000313" key="2">
    <source>
        <dbReference type="EMBL" id="KAH7037570.1"/>
    </source>
</evidence>
<protein>
    <submittedName>
        <fullName evidence="2">Uncharacterized protein</fullName>
    </submittedName>
</protein>
<name>A0A9P9BS61_9PEZI</name>
<keyword evidence="3" id="KW-1185">Reference proteome</keyword>
<dbReference type="AlphaFoldDB" id="A0A9P9BS61"/>
<gene>
    <name evidence="2" type="ORF">B0I36DRAFT_67997</name>
</gene>